<comment type="caution">
    <text evidence="2">The sequence shown here is derived from an EMBL/GenBank/DDBJ whole genome shotgun (WGS) entry which is preliminary data.</text>
</comment>
<sequence>LNRWQRFHYVRVAVIIAAFTLLVAALA</sequence>
<keyword evidence="1" id="KW-0812">Transmembrane</keyword>
<keyword evidence="3" id="KW-1185">Reference proteome</keyword>
<feature type="non-terminal residue" evidence="2">
    <location>
        <position position="1"/>
    </location>
</feature>
<reference evidence="2 3" key="1">
    <citation type="submission" date="2024-11" db="EMBL/GenBank/DDBJ databases">
        <title>The Natural Products Discovery Center: Release of the First 8490 Sequenced Strains for Exploring Actinobacteria Biosynthetic Diversity.</title>
        <authorList>
            <person name="Kalkreuter E."/>
            <person name="Kautsar S.A."/>
            <person name="Yang D."/>
            <person name="Bader C.D."/>
            <person name="Teijaro C.N."/>
            <person name="Fluegel L."/>
            <person name="Davis C.M."/>
            <person name="Simpson J.R."/>
            <person name="Lauterbach L."/>
            <person name="Steele A.D."/>
            <person name="Gui C."/>
            <person name="Meng S."/>
            <person name="Li G."/>
            <person name="Viehrig K."/>
            <person name="Ye F."/>
            <person name="Su P."/>
            <person name="Kiefer A.F."/>
            <person name="Nichols A."/>
            <person name="Cepeda A.J."/>
            <person name="Yan W."/>
            <person name="Fan B."/>
            <person name="Jiang Y."/>
            <person name="Adhikari A."/>
            <person name="Zheng C.-J."/>
            <person name="Schuster L."/>
            <person name="Cowan T.M."/>
            <person name="Smanski M.J."/>
            <person name="Chevrette M.G."/>
            <person name="De Carvalho L.P.S."/>
            <person name="Shen B."/>
        </authorList>
    </citation>
    <scope>NUCLEOTIDE SEQUENCE [LARGE SCALE GENOMIC DNA]</scope>
    <source>
        <strain evidence="2 3">NPDC020863</strain>
    </source>
</reference>
<keyword evidence="1" id="KW-1133">Transmembrane helix</keyword>
<proteinExistence type="predicted"/>
<name>A0ABW8LPS5_9ACTN</name>
<evidence type="ECO:0000313" key="2">
    <source>
        <dbReference type="EMBL" id="MFK4267839.1"/>
    </source>
</evidence>
<organism evidence="2 3">
    <name type="scientific">Streptomyces milbemycinicus</name>
    <dbReference type="NCBI Taxonomy" id="476552"/>
    <lineage>
        <taxon>Bacteria</taxon>
        <taxon>Bacillati</taxon>
        <taxon>Actinomycetota</taxon>
        <taxon>Actinomycetes</taxon>
        <taxon>Kitasatosporales</taxon>
        <taxon>Streptomycetaceae</taxon>
        <taxon>Streptomyces</taxon>
    </lineage>
</organism>
<accession>A0ABW8LPS5</accession>
<evidence type="ECO:0000313" key="3">
    <source>
        <dbReference type="Proteomes" id="UP001620295"/>
    </source>
</evidence>
<gene>
    <name evidence="2" type="ORF">ACI2L5_23305</name>
</gene>
<evidence type="ECO:0000256" key="1">
    <source>
        <dbReference type="SAM" id="Phobius"/>
    </source>
</evidence>
<dbReference type="Proteomes" id="UP001620295">
    <property type="component" value="Unassembled WGS sequence"/>
</dbReference>
<keyword evidence="1" id="KW-0472">Membrane</keyword>
<protein>
    <submittedName>
        <fullName evidence="2">DUF1772 domain-containing protein</fullName>
    </submittedName>
</protein>
<dbReference type="EMBL" id="JBJDQH010000008">
    <property type="protein sequence ID" value="MFK4267839.1"/>
    <property type="molecule type" value="Genomic_DNA"/>
</dbReference>
<feature type="transmembrane region" description="Helical" evidence="1">
    <location>
        <begin position="7"/>
        <end position="26"/>
    </location>
</feature>